<dbReference type="PANTHER" id="PTHR24201">
    <property type="entry name" value="ANK_REP_REGION DOMAIN-CONTAINING PROTEIN"/>
    <property type="match status" value="1"/>
</dbReference>
<dbReference type="SUPFAM" id="SSF48403">
    <property type="entry name" value="Ankyrin repeat"/>
    <property type="match status" value="1"/>
</dbReference>
<keyword evidence="5" id="KW-1185">Reference proteome</keyword>
<organism evidence="4 5">
    <name type="scientific">Dictyostelium purpureum</name>
    <name type="common">Slime mold</name>
    <dbReference type="NCBI Taxonomy" id="5786"/>
    <lineage>
        <taxon>Eukaryota</taxon>
        <taxon>Amoebozoa</taxon>
        <taxon>Evosea</taxon>
        <taxon>Eumycetozoa</taxon>
        <taxon>Dictyostelia</taxon>
        <taxon>Dictyosteliales</taxon>
        <taxon>Dictyosteliaceae</taxon>
        <taxon>Dictyostelium</taxon>
    </lineage>
</organism>
<dbReference type="InterPro" id="IPR036770">
    <property type="entry name" value="Ankyrin_rpt-contain_sf"/>
</dbReference>
<reference evidence="5" key="1">
    <citation type="journal article" date="2011" name="Genome Biol.">
        <title>Comparative genomics of the social amoebae Dictyostelium discoideum and Dictyostelium purpureum.</title>
        <authorList>
            <consortium name="US DOE Joint Genome Institute (JGI-PGF)"/>
            <person name="Sucgang R."/>
            <person name="Kuo A."/>
            <person name="Tian X."/>
            <person name="Salerno W."/>
            <person name="Parikh A."/>
            <person name="Feasley C.L."/>
            <person name="Dalin E."/>
            <person name="Tu H."/>
            <person name="Huang E."/>
            <person name="Barry K."/>
            <person name="Lindquist E."/>
            <person name="Shapiro H."/>
            <person name="Bruce D."/>
            <person name="Schmutz J."/>
            <person name="Salamov A."/>
            <person name="Fey P."/>
            <person name="Gaudet P."/>
            <person name="Anjard C."/>
            <person name="Babu M.M."/>
            <person name="Basu S."/>
            <person name="Bushmanova Y."/>
            <person name="van der Wel H."/>
            <person name="Katoh-Kurasawa M."/>
            <person name="Dinh C."/>
            <person name="Coutinho P.M."/>
            <person name="Saito T."/>
            <person name="Elias M."/>
            <person name="Schaap P."/>
            <person name="Kay R.R."/>
            <person name="Henrissat B."/>
            <person name="Eichinger L."/>
            <person name="Rivero F."/>
            <person name="Putnam N.H."/>
            <person name="West C.M."/>
            <person name="Loomis W.F."/>
            <person name="Chisholm R.L."/>
            <person name="Shaulsky G."/>
            <person name="Strassmann J.E."/>
            <person name="Queller D.C."/>
            <person name="Kuspa A."/>
            <person name="Grigoriev I.V."/>
        </authorList>
    </citation>
    <scope>NUCLEOTIDE SEQUENCE [LARGE SCALE GENOMIC DNA]</scope>
    <source>
        <strain evidence="5">QSDP1</strain>
    </source>
</reference>
<dbReference type="GeneID" id="10505236"/>
<keyword evidence="2 3" id="KW-0040">ANK repeat</keyword>
<feature type="repeat" description="ANK" evidence="3">
    <location>
        <begin position="1"/>
        <end position="30"/>
    </location>
</feature>
<evidence type="ECO:0000256" key="3">
    <source>
        <dbReference type="PROSITE-ProRule" id="PRU00023"/>
    </source>
</evidence>
<feature type="repeat" description="ANK" evidence="3">
    <location>
        <begin position="31"/>
        <end position="63"/>
    </location>
</feature>
<evidence type="ECO:0000256" key="1">
    <source>
        <dbReference type="ARBA" id="ARBA00022737"/>
    </source>
</evidence>
<name>F1A2M6_DICPU</name>
<evidence type="ECO:0000313" key="4">
    <source>
        <dbReference type="EMBL" id="EGC29550.1"/>
    </source>
</evidence>
<proteinExistence type="predicted"/>
<feature type="non-terminal residue" evidence="4">
    <location>
        <position position="1"/>
    </location>
</feature>
<dbReference type="eggNOG" id="KOG0504">
    <property type="taxonomic scope" value="Eukaryota"/>
</dbReference>
<gene>
    <name evidence="4" type="ORF">DICPUDRAFT_12612</name>
</gene>
<dbReference type="EMBL" id="GL871418">
    <property type="protein sequence ID" value="EGC29550.1"/>
    <property type="molecule type" value="Genomic_DNA"/>
</dbReference>
<dbReference type="STRING" id="5786.F1A2M6"/>
<dbReference type="Pfam" id="PF12796">
    <property type="entry name" value="Ank_2"/>
    <property type="match status" value="2"/>
</dbReference>
<dbReference type="PROSITE" id="PS50088">
    <property type="entry name" value="ANK_REPEAT"/>
    <property type="match status" value="3"/>
</dbReference>
<dbReference type="PROSITE" id="PS50297">
    <property type="entry name" value="ANK_REP_REGION"/>
    <property type="match status" value="3"/>
</dbReference>
<evidence type="ECO:0000313" key="5">
    <source>
        <dbReference type="Proteomes" id="UP000001064"/>
    </source>
</evidence>
<dbReference type="InterPro" id="IPR050776">
    <property type="entry name" value="Ank_Repeat/CDKN_Inhibitor"/>
</dbReference>
<dbReference type="KEGG" id="dpp:DICPUDRAFT_12612"/>
<dbReference type="OMA" id="FAIRKEQ"/>
<evidence type="ECO:0000256" key="2">
    <source>
        <dbReference type="ARBA" id="ARBA00023043"/>
    </source>
</evidence>
<dbReference type="SMART" id="SM00248">
    <property type="entry name" value="ANK"/>
    <property type="match status" value="4"/>
</dbReference>
<dbReference type="Gene3D" id="1.25.40.20">
    <property type="entry name" value="Ankyrin repeat-containing domain"/>
    <property type="match status" value="2"/>
</dbReference>
<dbReference type="Proteomes" id="UP000001064">
    <property type="component" value="Unassembled WGS sequence"/>
</dbReference>
<protein>
    <submittedName>
        <fullName evidence="4">Uncharacterized protein</fullName>
    </submittedName>
</protein>
<accession>F1A2M6</accession>
<dbReference type="RefSeq" id="XP_003293920.1">
    <property type="nucleotide sequence ID" value="XM_003293872.1"/>
</dbReference>
<dbReference type="VEuPathDB" id="AmoebaDB:DICPUDRAFT_12612"/>
<dbReference type="InterPro" id="IPR002110">
    <property type="entry name" value="Ankyrin_rpt"/>
</dbReference>
<feature type="repeat" description="ANK" evidence="3">
    <location>
        <begin position="96"/>
        <end position="128"/>
    </location>
</feature>
<feature type="non-terminal residue" evidence="4">
    <location>
        <position position="128"/>
    </location>
</feature>
<dbReference type="OrthoDB" id="20052at2759"/>
<dbReference type="AlphaFoldDB" id="F1A2M6"/>
<keyword evidence="1" id="KW-0677">Repeat</keyword>
<sequence>TAIHVAAGNGFIDIVKLLVEAGCRIDQLDNSNRTPFFKAALSGHKSVAQYLIEKGANVNRQDKLLDTPLYSFIQQKIETVELILKNGGSFGTTNNSGKTPLMMAAKSQIPQLVQLLIDYNADPHKKDN</sequence>
<dbReference type="InParanoid" id="F1A2M6"/>